<dbReference type="PANTHER" id="PTHR17604">
    <property type="entry name" value="TRANSCRIPTION COFACTOR VESTIGIAL-LIKE PROTEIN 4"/>
    <property type="match status" value="1"/>
</dbReference>
<sequence>MLRYMHSDSVRRIPTLLFASTPCVDNPASDAACHHACALIIIRLLVVYCVCIVGISIIMEKVESALDVLSRAATMVQPCPAYPASDTDSFESPSTASSGESEGDRTLSPEAPRDQPKELTGKWRRERRSTRLPEYRPRENGKMALRSQSFNERRTSPAVTRATTTHSDGELSDEIDDVTRAPPQYPGVKHEAPIDMRLRSRPAPPPYTRPSVIKTNDAPPGSLSMCDPVIDEHFRRSLGDNYMNLFKKDATAPKPNTKDRASSPIQFIIEKPTKIIAMEVDDASMSVDDHFAKALGDTWKQIQTSRNDKSQTSKGVDDHFSKALGDTWKKIQTKHKTDEEKTKDQTKIITRSGVVI</sequence>
<dbReference type="OrthoDB" id="10040691at2759"/>
<dbReference type="AlphaFoldDB" id="A0A8J2QKD6"/>
<protein>
    <submittedName>
        <fullName evidence="3">(African queen) hypothetical protein</fullName>
    </submittedName>
</protein>
<dbReference type="InterPro" id="IPR028184">
    <property type="entry name" value="VGLL4"/>
</dbReference>
<reference evidence="3" key="1">
    <citation type="submission" date="2021-09" db="EMBL/GenBank/DDBJ databases">
        <authorList>
            <person name="Martin H S."/>
        </authorList>
    </citation>
    <scope>NUCLEOTIDE SEQUENCE</scope>
</reference>
<dbReference type="Pfam" id="PF15245">
    <property type="entry name" value="VGLL4"/>
    <property type="match status" value="1"/>
</dbReference>
<evidence type="ECO:0000256" key="2">
    <source>
        <dbReference type="SAM" id="Phobius"/>
    </source>
</evidence>
<keyword evidence="2" id="KW-0472">Membrane</keyword>
<feature type="compositionally biased region" description="Basic and acidic residues" evidence="1">
    <location>
        <begin position="188"/>
        <end position="198"/>
    </location>
</feature>
<gene>
    <name evidence="3" type="ORF">DCHRY22_LOCUS2192</name>
</gene>
<feature type="transmembrane region" description="Helical" evidence="2">
    <location>
        <begin position="40"/>
        <end position="59"/>
    </location>
</feature>
<feature type="compositionally biased region" description="Basic and acidic residues" evidence="1">
    <location>
        <begin position="102"/>
        <end position="141"/>
    </location>
</feature>
<evidence type="ECO:0000313" key="3">
    <source>
        <dbReference type="EMBL" id="CAG9560548.1"/>
    </source>
</evidence>
<feature type="compositionally biased region" description="Polar residues" evidence="1">
    <location>
        <begin position="157"/>
        <end position="166"/>
    </location>
</feature>
<organism evidence="3 4">
    <name type="scientific">Danaus chrysippus</name>
    <name type="common">African queen</name>
    <dbReference type="NCBI Taxonomy" id="151541"/>
    <lineage>
        <taxon>Eukaryota</taxon>
        <taxon>Metazoa</taxon>
        <taxon>Ecdysozoa</taxon>
        <taxon>Arthropoda</taxon>
        <taxon>Hexapoda</taxon>
        <taxon>Insecta</taxon>
        <taxon>Pterygota</taxon>
        <taxon>Neoptera</taxon>
        <taxon>Endopterygota</taxon>
        <taxon>Lepidoptera</taxon>
        <taxon>Glossata</taxon>
        <taxon>Ditrysia</taxon>
        <taxon>Papilionoidea</taxon>
        <taxon>Nymphalidae</taxon>
        <taxon>Danainae</taxon>
        <taxon>Danaini</taxon>
        <taxon>Danaina</taxon>
        <taxon>Danaus</taxon>
        <taxon>Anosia</taxon>
    </lineage>
</organism>
<feature type="region of interest" description="Disordered" evidence="1">
    <location>
        <begin position="80"/>
        <end position="220"/>
    </location>
</feature>
<dbReference type="InterPro" id="IPR006627">
    <property type="entry name" value="TDU_repeat"/>
</dbReference>
<feature type="compositionally biased region" description="Polar residues" evidence="1">
    <location>
        <begin position="86"/>
        <end position="100"/>
    </location>
</feature>
<dbReference type="SMART" id="SM00711">
    <property type="entry name" value="TDU"/>
    <property type="match status" value="3"/>
</dbReference>
<keyword evidence="4" id="KW-1185">Reference proteome</keyword>
<dbReference type="PANTHER" id="PTHR17604:SF7">
    <property type="entry name" value="TONDU-DOMAIN-CONTAINING GROWTH INHIBITOR, ISOFORM A"/>
    <property type="match status" value="1"/>
</dbReference>
<accession>A0A8J2QKD6</accession>
<keyword evidence="2" id="KW-0812">Transmembrane</keyword>
<dbReference type="GO" id="GO:0001223">
    <property type="term" value="F:transcription coactivator binding"/>
    <property type="evidence" value="ECO:0007669"/>
    <property type="project" value="TreeGrafter"/>
</dbReference>
<evidence type="ECO:0000313" key="4">
    <source>
        <dbReference type="Proteomes" id="UP000789524"/>
    </source>
</evidence>
<proteinExistence type="predicted"/>
<comment type="caution">
    <text evidence="3">The sequence shown here is derived from an EMBL/GenBank/DDBJ whole genome shotgun (WGS) entry which is preliminary data.</text>
</comment>
<dbReference type="GO" id="GO:0045892">
    <property type="term" value="P:negative regulation of DNA-templated transcription"/>
    <property type="evidence" value="ECO:0007669"/>
    <property type="project" value="TreeGrafter"/>
</dbReference>
<keyword evidence="2" id="KW-1133">Transmembrane helix</keyword>
<evidence type="ECO:0000256" key="1">
    <source>
        <dbReference type="SAM" id="MobiDB-lite"/>
    </source>
</evidence>
<dbReference type="EMBL" id="CAKASE010000045">
    <property type="protein sequence ID" value="CAG9560548.1"/>
    <property type="molecule type" value="Genomic_DNA"/>
</dbReference>
<dbReference type="Proteomes" id="UP000789524">
    <property type="component" value="Unassembled WGS sequence"/>
</dbReference>
<name>A0A8J2QKD6_9NEOP</name>